<dbReference type="Ensembl" id="ENSMAMT00000016159.2">
    <property type="protein sequence ID" value="ENSMAMP00000015730.2"/>
    <property type="gene ID" value="ENSMAMG00000010662.2"/>
</dbReference>
<evidence type="ECO:0000256" key="2">
    <source>
        <dbReference type="ARBA" id="ARBA00004184"/>
    </source>
</evidence>
<dbReference type="PANTHER" id="PTHR23354">
    <property type="entry name" value="NUCLEOLAR PROTEIN 7/ESTROGEN RECEPTOR COACTIVATOR-RELATED"/>
    <property type="match status" value="1"/>
</dbReference>
<dbReference type="InParanoid" id="A0A3Q3S1U7"/>
<evidence type="ECO:0000256" key="5">
    <source>
        <dbReference type="ARBA" id="ARBA00023018"/>
    </source>
</evidence>
<feature type="domain" description="TLDc" evidence="11">
    <location>
        <begin position="351"/>
        <end position="570"/>
    </location>
</feature>
<evidence type="ECO:0000256" key="7">
    <source>
        <dbReference type="ARBA" id="ARBA00023329"/>
    </source>
</evidence>
<evidence type="ECO:0000256" key="9">
    <source>
        <dbReference type="ARBA" id="ARBA00046245"/>
    </source>
</evidence>
<dbReference type="InterPro" id="IPR006571">
    <property type="entry name" value="TLDc_dom"/>
</dbReference>
<dbReference type="PROSITE" id="PS51886">
    <property type="entry name" value="TLDC"/>
    <property type="match status" value="1"/>
</dbReference>
<feature type="region of interest" description="Disordered" evidence="10">
    <location>
        <begin position="465"/>
        <end position="487"/>
    </location>
</feature>
<keyword evidence="7" id="KW-0968">Cytoplasmic vesicle</keyword>
<dbReference type="InterPro" id="IPR035969">
    <property type="entry name" value="Rab-GAP_TBC_sf"/>
</dbReference>
<dbReference type="Pfam" id="PF07534">
    <property type="entry name" value="TLD"/>
    <property type="match status" value="2"/>
</dbReference>
<comment type="subunit">
    <text evidence="3">Interacts with ARF6.</text>
</comment>
<evidence type="ECO:0000256" key="6">
    <source>
        <dbReference type="ARBA" id="ARBA00023136"/>
    </source>
</evidence>
<accession>A0A3Q3S1U7</accession>
<dbReference type="GO" id="GO:0012505">
    <property type="term" value="C:endomembrane system"/>
    <property type="evidence" value="ECO:0007669"/>
    <property type="project" value="UniProtKB-SubCell"/>
</dbReference>
<dbReference type="GO" id="GO:0030659">
    <property type="term" value="C:cytoplasmic vesicle membrane"/>
    <property type="evidence" value="ECO:0007669"/>
    <property type="project" value="UniProtKB-SubCell"/>
</dbReference>
<evidence type="ECO:0000256" key="8">
    <source>
        <dbReference type="ARBA" id="ARBA00034103"/>
    </source>
</evidence>
<evidence type="ECO:0000256" key="4">
    <source>
        <dbReference type="ARBA" id="ARBA00014206"/>
    </source>
</evidence>
<keyword evidence="5" id="KW-0770">Synapse</keyword>
<organism evidence="12 13">
    <name type="scientific">Mastacembelus armatus</name>
    <name type="common">zig-zag eel</name>
    <dbReference type="NCBI Taxonomy" id="205130"/>
    <lineage>
        <taxon>Eukaryota</taxon>
        <taxon>Metazoa</taxon>
        <taxon>Chordata</taxon>
        <taxon>Craniata</taxon>
        <taxon>Vertebrata</taxon>
        <taxon>Euteleostomi</taxon>
        <taxon>Actinopterygii</taxon>
        <taxon>Neopterygii</taxon>
        <taxon>Teleostei</taxon>
        <taxon>Neoteleostei</taxon>
        <taxon>Acanthomorphata</taxon>
        <taxon>Anabantaria</taxon>
        <taxon>Synbranchiformes</taxon>
        <taxon>Mastacembelidae</taxon>
        <taxon>Mastacembelus</taxon>
    </lineage>
</organism>
<evidence type="ECO:0000256" key="3">
    <source>
        <dbReference type="ARBA" id="ARBA00011546"/>
    </source>
</evidence>
<evidence type="ECO:0000259" key="11">
    <source>
        <dbReference type="PROSITE" id="PS51886"/>
    </source>
</evidence>
<dbReference type="Gene3D" id="1.10.472.80">
    <property type="entry name" value="Ypt/Rab-GAP domain of gyp1p, domain 3"/>
    <property type="match status" value="1"/>
</dbReference>
<dbReference type="Proteomes" id="UP000261640">
    <property type="component" value="Unplaced"/>
</dbReference>
<dbReference type="Pfam" id="PF00566">
    <property type="entry name" value="RabGAP-TBC"/>
    <property type="match status" value="1"/>
</dbReference>
<protein>
    <recommendedName>
        <fullName evidence="4">TBC1 domain family member 24</fullName>
    </recommendedName>
</protein>
<evidence type="ECO:0000256" key="1">
    <source>
        <dbReference type="ARBA" id="ARBA00004156"/>
    </source>
</evidence>
<comment type="function">
    <text evidence="9">May act as a GTPase-activating protein for Rab family protein(s). Involved in neuronal projections development, probably through a negative modulation of ARF6 function. Involved in the regulation of synaptic vesicle trafficking.</text>
</comment>
<reference evidence="12" key="2">
    <citation type="submission" date="2025-09" db="UniProtKB">
        <authorList>
            <consortium name="Ensembl"/>
        </authorList>
    </citation>
    <scope>IDENTIFICATION</scope>
</reference>
<dbReference type="GO" id="GO:0045202">
    <property type="term" value="C:synapse"/>
    <property type="evidence" value="ECO:0007669"/>
    <property type="project" value="UniProtKB-SubCell"/>
</dbReference>
<evidence type="ECO:0000313" key="13">
    <source>
        <dbReference type="Proteomes" id="UP000261640"/>
    </source>
</evidence>
<dbReference type="InterPro" id="IPR000195">
    <property type="entry name" value="Rab-GAP-TBC_dom"/>
</dbReference>
<feature type="compositionally biased region" description="Polar residues" evidence="10">
    <location>
        <begin position="465"/>
        <end position="485"/>
    </location>
</feature>
<keyword evidence="13" id="KW-1185">Reference proteome</keyword>
<evidence type="ECO:0000256" key="10">
    <source>
        <dbReference type="SAM" id="MobiDB-lite"/>
    </source>
</evidence>
<dbReference type="PANTHER" id="PTHR23354:SF122">
    <property type="entry name" value="GTPASE-ACTIVATING PROTEIN SKYWALKER"/>
    <property type="match status" value="1"/>
</dbReference>
<sequence>MAEEDYGTFVDWNQMGDLAKSDGPTKIDCKDLKEFKLMARQGYWAKNHKLRAQVYQQLIKAIPCRTVTPDAEVYRDIIGNAATKKPSSHIPLPEFVDGSPVPRYCLTAEAVASAHRIINCLAGQFPDISYCPSLPAVTSLLLHFSVDEAQCFEHISRMLACNEPGKRLLDQTFLAYESSCMTFGDLANKYCTAAHKLIVATAQDVLEVYSDWQRWVLGDLPFSHVVRVLDVYLVEGFKILYRVAIALLRFYRKHKVGAQGSQQQQQQQQQQQDSGKVKADIQAFVKGIAATITPDKLLEKAFSIRLFSRKEITLLQLTNEKSLQQKGITVKQKRYSRNVQLALNPDTFSSEIVSAKEMRDIWSWIPERFALCQPQLLFTTSTHGCSLNRFYSHCEGHEPTLLLIRTTDRDVCGAFLSTDWDERKRGGNALSFFGTGECFVFKMKPEMERYEWVVIRHPELASSIKAQSQEETASSDGPKSDNNSLLLPEKPAGDLSPFLSARHFNLNSKNTSMFMAGNFDSIIVGGGDGNALYIDSELNHGRTERCTTFDNPPLCAESFQISLLEVWGFEDTMAT</sequence>
<evidence type="ECO:0000313" key="12">
    <source>
        <dbReference type="Ensembl" id="ENSMAMP00000015730.2"/>
    </source>
</evidence>
<dbReference type="SUPFAM" id="SSF47923">
    <property type="entry name" value="Ypt/Rab-GAP domain of gyp1p"/>
    <property type="match status" value="1"/>
</dbReference>
<dbReference type="AlphaFoldDB" id="A0A3Q3S1U7"/>
<dbReference type="SMART" id="SM00584">
    <property type="entry name" value="TLDc"/>
    <property type="match status" value="1"/>
</dbReference>
<proteinExistence type="predicted"/>
<dbReference type="GeneTree" id="ENSGT00410000025739"/>
<keyword evidence="6" id="KW-0472">Membrane</keyword>
<name>A0A3Q3S1U7_9TELE</name>
<reference evidence="12" key="1">
    <citation type="submission" date="2025-08" db="UniProtKB">
        <authorList>
            <consortium name="Ensembl"/>
        </authorList>
    </citation>
    <scope>IDENTIFICATION</scope>
</reference>
<comment type="subcellular location">
    <subcellularLocation>
        <location evidence="1">Cytoplasmic vesicle membrane</location>
    </subcellularLocation>
    <subcellularLocation>
        <location evidence="2">Endomembrane system</location>
        <topology evidence="2">Peripheral membrane protein</topology>
    </subcellularLocation>
    <subcellularLocation>
        <location evidence="8">Synapse</location>
    </subcellularLocation>
</comment>